<keyword evidence="1 2" id="KW-0808">Transferase</keyword>
<gene>
    <name evidence="5" type="ORF">GJ744_011792</name>
</gene>
<dbReference type="InterPro" id="IPR002034">
    <property type="entry name" value="AIPM/Hcit_synth_CS"/>
</dbReference>
<comment type="caution">
    <text evidence="5">The sequence shown here is derived from an EMBL/GenBank/DDBJ whole genome shotgun (WGS) entry which is preliminary data.</text>
</comment>
<evidence type="ECO:0000256" key="3">
    <source>
        <dbReference type="SAM" id="MobiDB-lite"/>
    </source>
</evidence>
<protein>
    <recommendedName>
        <fullName evidence="4">Pyruvate carboxyltransferase domain-containing protein</fullName>
    </recommendedName>
</protein>
<dbReference type="EMBL" id="JAACFV010000087">
    <property type="protein sequence ID" value="KAF7506438.1"/>
    <property type="molecule type" value="Genomic_DNA"/>
</dbReference>
<reference evidence="5" key="1">
    <citation type="submission" date="2020-02" db="EMBL/GenBank/DDBJ databases">
        <authorList>
            <person name="Palmer J.M."/>
        </authorList>
    </citation>
    <scope>NUCLEOTIDE SEQUENCE</scope>
    <source>
        <strain evidence="5">EPUS1.4</strain>
        <tissue evidence="5">Thallus</tissue>
    </source>
</reference>
<evidence type="ECO:0000313" key="6">
    <source>
        <dbReference type="Proteomes" id="UP000606974"/>
    </source>
</evidence>
<evidence type="ECO:0000256" key="2">
    <source>
        <dbReference type="RuleBase" id="RU003523"/>
    </source>
</evidence>
<sequence length="231" mass="25190">MPTVNDLISHHTSHTMENGASSSNHGLHDNVEGSDFNGHEEGGFLEASLRNVVGNVFNIAVDGTSHEPDEFSDDAITQASSPYFLADSFLRKSDYSDTGTSTKATSMCSSGNLVNFSIIDSTLREGEQFATAYFDTAQKLKTAQALEEFGVEYIEVTSPAASDQSKADCEAICKLGLKAKILCHIRCNMEDARIAVQQASMESICALALLTTLWNIPTERTWPILLQKSRR</sequence>
<dbReference type="OrthoDB" id="2015253at2759"/>
<dbReference type="PANTHER" id="PTHR10277:SF48">
    <property type="entry name" value="HOMOCITRATE SYNTHASE, CYTOSOLIC ISOZYME-RELATED"/>
    <property type="match status" value="1"/>
</dbReference>
<dbReference type="SUPFAM" id="SSF51569">
    <property type="entry name" value="Aldolase"/>
    <property type="match status" value="1"/>
</dbReference>
<dbReference type="InterPro" id="IPR000891">
    <property type="entry name" value="PYR_CT"/>
</dbReference>
<feature type="region of interest" description="Disordered" evidence="3">
    <location>
        <begin position="13"/>
        <end position="39"/>
    </location>
</feature>
<feature type="domain" description="Pyruvate carboxyltransferase" evidence="4">
    <location>
        <begin position="116"/>
        <end position="204"/>
    </location>
</feature>
<dbReference type="Pfam" id="PF00682">
    <property type="entry name" value="HMGL-like"/>
    <property type="match status" value="1"/>
</dbReference>
<feature type="compositionally biased region" description="Basic and acidic residues" evidence="3">
    <location>
        <begin position="26"/>
        <end position="39"/>
    </location>
</feature>
<evidence type="ECO:0000259" key="4">
    <source>
        <dbReference type="Pfam" id="PF00682"/>
    </source>
</evidence>
<dbReference type="GO" id="GO:0019878">
    <property type="term" value="P:lysine biosynthetic process via aminoadipic acid"/>
    <property type="evidence" value="ECO:0007669"/>
    <property type="project" value="TreeGrafter"/>
</dbReference>
<dbReference type="PANTHER" id="PTHR10277">
    <property type="entry name" value="HOMOCITRATE SYNTHASE-RELATED"/>
    <property type="match status" value="1"/>
</dbReference>
<evidence type="ECO:0000313" key="5">
    <source>
        <dbReference type="EMBL" id="KAF7506438.1"/>
    </source>
</evidence>
<dbReference type="GO" id="GO:0005739">
    <property type="term" value="C:mitochondrion"/>
    <property type="evidence" value="ECO:0007669"/>
    <property type="project" value="TreeGrafter"/>
</dbReference>
<feature type="compositionally biased region" description="Polar residues" evidence="3">
    <location>
        <begin position="15"/>
        <end position="25"/>
    </location>
</feature>
<dbReference type="Proteomes" id="UP000606974">
    <property type="component" value="Unassembled WGS sequence"/>
</dbReference>
<dbReference type="InterPro" id="IPR050073">
    <property type="entry name" value="2-IPM_HCS-like"/>
</dbReference>
<dbReference type="GO" id="GO:0004410">
    <property type="term" value="F:homocitrate synthase activity"/>
    <property type="evidence" value="ECO:0007669"/>
    <property type="project" value="TreeGrafter"/>
</dbReference>
<organism evidence="5 6">
    <name type="scientific">Endocarpon pusillum</name>
    <dbReference type="NCBI Taxonomy" id="364733"/>
    <lineage>
        <taxon>Eukaryota</taxon>
        <taxon>Fungi</taxon>
        <taxon>Dikarya</taxon>
        <taxon>Ascomycota</taxon>
        <taxon>Pezizomycotina</taxon>
        <taxon>Eurotiomycetes</taxon>
        <taxon>Chaetothyriomycetidae</taxon>
        <taxon>Verrucariales</taxon>
        <taxon>Verrucariaceae</taxon>
        <taxon>Endocarpon</taxon>
    </lineage>
</organism>
<dbReference type="InterPro" id="IPR013785">
    <property type="entry name" value="Aldolase_TIM"/>
</dbReference>
<proteinExistence type="inferred from homology"/>
<keyword evidence="6" id="KW-1185">Reference proteome</keyword>
<evidence type="ECO:0000256" key="1">
    <source>
        <dbReference type="ARBA" id="ARBA00022679"/>
    </source>
</evidence>
<comment type="similarity">
    <text evidence="2">Belongs to the alpha-IPM synthase/homocitrate synthase family.</text>
</comment>
<dbReference type="AlphaFoldDB" id="A0A8H7ACP5"/>
<name>A0A8H7ACP5_9EURO</name>
<dbReference type="Gene3D" id="3.20.20.70">
    <property type="entry name" value="Aldolase class I"/>
    <property type="match status" value="1"/>
</dbReference>
<dbReference type="PROSITE" id="PS00815">
    <property type="entry name" value="AIPM_HOMOCIT_SYNTH_1"/>
    <property type="match status" value="1"/>
</dbReference>
<accession>A0A8H7ACP5</accession>